<feature type="coiled-coil region" evidence="1">
    <location>
        <begin position="240"/>
        <end position="277"/>
    </location>
</feature>
<feature type="transmembrane region" description="Helical" evidence="2">
    <location>
        <begin position="12"/>
        <end position="34"/>
    </location>
</feature>
<name>A0A1K1RXW3_9FLAO</name>
<evidence type="ECO:0000256" key="1">
    <source>
        <dbReference type="SAM" id="Coils"/>
    </source>
</evidence>
<dbReference type="EMBL" id="FPJE01000041">
    <property type="protein sequence ID" value="SFW76987.1"/>
    <property type="molecule type" value="Genomic_DNA"/>
</dbReference>
<dbReference type="Proteomes" id="UP000182248">
    <property type="component" value="Unassembled WGS sequence"/>
</dbReference>
<evidence type="ECO:0000313" key="4">
    <source>
        <dbReference type="Proteomes" id="UP000182248"/>
    </source>
</evidence>
<protein>
    <submittedName>
        <fullName evidence="3">Uncharacterized protein</fullName>
    </submittedName>
</protein>
<organism evidence="3 4">
    <name type="scientific">Sinomicrobium oceani</name>
    <dbReference type="NCBI Taxonomy" id="1150368"/>
    <lineage>
        <taxon>Bacteria</taxon>
        <taxon>Pseudomonadati</taxon>
        <taxon>Bacteroidota</taxon>
        <taxon>Flavobacteriia</taxon>
        <taxon>Flavobacteriales</taxon>
        <taxon>Flavobacteriaceae</taxon>
        <taxon>Sinomicrobium</taxon>
    </lineage>
</organism>
<proteinExistence type="predicted"/>
<evidence type="ECO:0000256" key="2">
    <source>
        <dbReference type="SAM" id="Phobius"/>
    </source>
</evidence>
<keyword evidence="2" id="KW-0812">Transmembrane</keyword>
<gene>
    <name evidence="3" type="ORF">SAMN02927921_04182</name>
</gene>
<keyword evidence="2" id="KW-1133">Transmembrane helix</keyword>
<accession>A0A1K1RXW3</accession>
<dbReference type="AlphaFoldDB" id="A0A1K1RXW3"/>
<sequence>MIKKIGKQEYSCYRFTPCKAVLGLFLGLFPWFFYAQTNTFPASGNAGIGTGSPKAPLSIHLPSGDAAYPTTTERGNIMQLWSAYNNGLEIGNARALNARRVWLLARHNTVLTYGKYYSSMHLQPDVGNKTHYRGVGIGYPVSSGIPVGTHLAVNGSVGIGTLNPGSWKLAVNGNIRAKEIKVETGWSDFVFEEDYDLPTLEEVEAHIKEKGHLKDIPSAREVKENGVLLGEMDAKLLQKIEELTLYILDQDKQIKKLQEENSGIKVLEDKLDKLLQQQ</sequence>
<keyword evidence="1" id="KW-0175">Coiled coil</keyword>
<reference evidence="3 4" key="1">
    <citation type="submission" date="2016-11" db="EMBL/GenBank/DDBJ databases">
        <authorList>
            <person name="Jaros S."/>
            <person name="Januszkiewicz K."/>
            <person name="Wedrychowicz H."/>
        </authorList>
    </citation>
    <scope>NUCLEOTIDE SEQUENCE [LARGE SCALE GENOMIC DNA]</scope>
    <source>
        <strain evidence="3 4">CGMCC 1.12145</strain>
    </source>
</reference>
<dbReference type="STRING" id="1150368.SAMN02927921_04182"/>
<keyword evidence="4" id="KW-1185">Reference proteome</keyword>
<evidence type="ECO:0000313" key="3">
    <source>
        <dbReference type="EMBL" id="SFW76987.1"/>
    </source>
</evidence>
<keyword evidence="2" id="KW-0472">Membrane</keyword>